<keyword evidence="1" id="KW-0472">Membrane</keyword>
<reference evidence="3" key="1">
    <citation type="submission" date="2021-03" db="EMBL/GenBank/DDBJ databases">
        <title>Antimicrobial resistance genes in bacteria isolated from Japanese honey, and their potential for conferring macrolide and lincosamide resistance in the American foulbrood pathogen Paenibacillus larvae.</title>
        <authorList>
            <person name="Okamoto M."/>
            <person name="Kumagai M."/>
            <person name="Kanamori H."/>
            <person name="Takamatsu D."/>
        </authorList>
    </citation>
    <scope>NUCLEOTIDE SEQUENCE</scope>
    <source>
        <strain evidence="3">J2TS6</strain>
    </source>
</reference>
<keyword evidence="1" id="KW-0812">Transmembrane</keyword>
<evidence type="ECO:0000259" key="2">
    <source>
        <dbReference type="Pfam" id="PF07853"/>
    </source>
</evidence>
<feature type="domain" description="DUF1648" evidence="2">
    <location>
        <begin position="12"/>
        <end position="58"/>
    </location>
</feature>
<keyword evidence="1" id="KW-1133">Transmembrane helix</keyword>
<feature type="transmembrane region" description="Helical" evidence="1">
    <location>
        <begin position="71"/>
        <end position="90"/>
    </location>
</feature>
<feature type="transmembrane region" description="Helical" evidence="1">
    <location>
        <begin position="12"/>
        <end position="32"/>
    </location>
</feature>
<dbReference type="Pfam" id="PF07853">
    <property type="entry name" value="DUF1648"/>
    <property type="match status" value="1"/>
</dbReference>
<organism evidence="3 4">
    <name type="scientific">Paenibacillus albilobatus</name>
    <dbReference type="NCBI Taxonomy" id="2716884"/>
    <lineage>
        <taxon>Bacteria</taxon>
        <taxon>Bacillati</taxon>
        <taxon>Bacillota</taxon>
        <taxon>Bacilli</taxon>
        <taxon>Bacillales</taxon>
        <taxon>Paenibacillaceae</taxon>
        <taxon>Paenibacillus</taxon>
    </lineage>
</organism>
<name>A0A919XPE1_9BACL</name>
<comment type="caution">
    <text evidence="3">The sequence shown here is derived from an EMBL/GenBank/DDBJ whole genome shotgun (WGS) entry which is preliminary data.</text>
</comment>
<gene>
    <name evidence="3" type="ORF">J2TS6_56260</name>
</gene>
<dbReference type="EMBL" id="BORQ01000010">
    <property type="protein sequence ID" value="GIO34485.1"/>
    <property type="molecule type" value="Genomic_DNA"/>
</dbReference>
<dbReference type="Proteomes" id="UP000679779">
    <property type="component" value="Unassembled WGS sequence"/>
</dbReference>
<keyword evidence="4" id="KW-1185">Reference proteome</keyword>
<accession>A0A919XPE1</accession>
<dbReference type="AlphaFoldDB" id="A0A919XPE1"/>
<feature type="transmembrane region" description="Helical" evidence="1">
    <location>
        <begin position="44"/>
        <end position="65"/>
    </location>
</feature>
<dbReference type="InterPro" id="IPR012867">
    <property type="entry name" value="DUF1648"/>
</dbReference>
<evidence type="ECO:0000256" key="1">
    <source>
        <dbReference type="SAM" id="Phobius"/>
    </source>
</evidence>
<dbReference type="RefSeq" id="WP_160043994.1">
    <property type="nucleotide sequence ID" value="NZ_BORQ01000010.1"/>
</dbReference>
<evidence type="ECO:0000313" key="4">
    <source>
        <dbReference type="Proteomes" id="UP000679779"/>
    </source>
</evidence>
<sequence>MSPLLDFKTLTVIVILAFLLSIAAMGFCPLYIPIHFSGGHADRFVNKYLGLFLFPVLMAVALILHKFEFKTAWGIYFLALLHLYLLYHAVF</sequence>
<protein>
    <recommendedName>
        <fullName evidence="2">DUF1648 domain-containing protein</fullName>
    </recommendedName>
</protein>
<evidence type="ECO:0000313" key="3">
    <source>
        <dbReference type="EMBL" id="GIO34485.1"/>
    </source>
</evidence>
<proteinExistence type="predicted"/>